<organism evidence="5 6">
    <name type="scientific">Coraliomargarita akajimensis (strain DSM 45221 / IAM 15411 / JCM 23193 / KCTC 12865 / 04OKA010-24)</name>
    <dbReference type="NCBI Taxonomy" id="583355"/>
    <lineage>
        <taxon>Bacteria</taxon>
        <taxon>Pseudomonadati</taxon>
        <taxon>Verrucomicrobiota</taxon>
        <taxon>Opitutia</taxon>
        <taxon>Puniceicoccales</taxon>
        <taxon>Coraliomargaritaceae</taxon>
        <taxon>Coraliomargarita</taxon>
    </lineage>
</organism>
<accession>D5EP02</accession>
<keyword evidence="6" id="KW-1185">Reference proteome</keyword>
<keyword evidence="3" id="KW-0804">Transcription</keyword>
<dbReference type="InterPro" id="IPR035965">
    <property type="entry name" value="PAS-like_dom_sf"/>
</dbReference>
<evidence type="ECO:0000256" key="3">
    <source>
        <dbReference type="ARBA" id="ARBA00023163"/>
    </source>
</evidence>
<protein>
    <submittedName>
        <fullName evidence="5">Transcriptional regulator, AraC family</fullName>
    </submittedName>
</protein>
<evidence type="ECO:0000259" key="4">
    <source>
        <dbReference type="PROSITE" id="PS01124"/>
    </source>
</evidence>
<evidence type="ECO:0000256" key="2">
    <source>
        <dbReference type="ARBA" id="ARBA00023125"/>
    </source>
</evidence>
<gene>
    <name evidence="5" type="ordered locus">Caka_0636</name>
</gene>
<dbReference type="Gene3D" id="1.10.10.60">
    <property type="entry name" value="Homeodomain-like"/>
    <property type="match status" value="2"/>
</dbReference>
<reference evidence="5 6" key="1">
    <citation type="journal article" date="2010" name="Stand. Genomic Sci.">
        <title>Complete genome sequence of Coraliomargarita akajimensis type strain (04OKA010-24).</title>
        <authorList>
            <person name="Mavromatis K."/>
            <person name="Abt B."/>
            <person name="Brambilla E."/>
            <person name="Lapidus A."/>
            <person name="Copeland A."/>
            <person name="Deshpande S."/>
            <person name="Nolan M."/>
            <person name="Lucas S."/>
            <person name="Tice H."/>
            <person name="Cheng J.F."/>
            <person name="Han C."/>
            <person name="Detter J.C."/>
            <person name="Woyke T."/>
            <person name="Goodwin L."/>
            <person name="Pitluck S."/>
            <person name="Held B."/>
            <person name="Brettin T."/>
            <person name="Tapia R."/>
            <person name="Ivanova N."/>
            <person name="Mikhailova N."/>
            <person name="Pati A."/>
            <person name="Liolios K."/>
            <person name="Chen A."/>
            <person name="Palaniappan K."/>
            <person name="Land M."/>
            <person name="Hauser L."/>
            <person name="Chang Y.J."/>
            <person name="Jeffries C.D."/>
            <person name="Rohde M."/>
            <person name="Goker M."/>
            <person name="Bristow J."/>
            <person name="Eisen J.A."/>
            <person name="Markowitz V."/>
            <person name="Hugenholtz P."/>
            <person name="Klenk H.P."/>
            <person name="Kyrpides N.C."/>
        </authorList>
    </citation>
    <scope>NUCLEOTIDE SEQUENCE [LARGE SCALE GENOMIC DNA]</scope>
    <source>
        <strain evidence="6">DSM 45221 / IAM 15411 / JCM 23193 / KCTC 12865</strain>
    </source>
</reference>
<dbReference type="OrthoDB" id="9776408at2"/>
<dbReference type="HOGENOM" id="CLU_077604_0_0_0"/>
<dbReference type="PROSITE" id="PS01124">
    <property type="entry name" value="HTH_ARAC_FAMILY_2"/>
    <property type="match status" value="1"/>
</dbReference>
<dbReference type="KEGG" id="caa:Caka_0636"/>
<dbReference type="Pfam" id="PF08448">
    <property type="entry name" value="PAS_4"/>
    <property type="match status" value="1"/>
</dbReference>
<evidence type="ECO:0000313" key="5">
    <source>
        <dbReference type="EMBL" id="ADE53661.1"/>
    </source>
</evidence>
<dbReference type="PANTHER" id="PTHR46796">
    <property type="entry name" value="HTH-TYPE TRANSCRIPTIONAL ACTIVATOR RHAS-RELATED"/>
    <property type="match status" value="1"/>
</dbReference>
<proteinExistence type="predicted"/>
<dbReference type="Pfam" id="PF12833">
    <property type="entry name" value="HTH_18"/>
    <property type="match status" value="1"/>
</dbReference>
<dbReference type="Gene3D" id="3.30.450.20">
    <property type="entry name" value="PAS domain"/>
    <property type="match status" value="1"/>
</dbReference>
<dbReference type="InterPro" id="IPR009057">
    <property type="entry name" value="Homeodomain-like_sf"/>
</dbReference>
<dbReference type="RefSeq" id="WP_013042385.1">
    <property type="nucleotide sequence ID" value="NC_014008.1"/>
</dbReference>
<dbReference type="SUPFAM" id="SSF46689">
    <property type="entry name" value="Homeodomain-like"/>
    <property type="match status" value="2"/>
</dbReference>
<dbReference type="InterPro" id="IPR050204">
    <property type="entry name" value="AraC_XylS_family_regulators"/>
</dbReference>
<sequence length="246" mass="28038">MDPLEFKRAFWDKVGPFDQILPLLNSLHDTAFFFKDLQSRHTMNNERAVASARVATEADTLGKIGYEFWYPERIAIFLKQDQEVMQTGVPIINALCPTPDKGSDSAIMFSKIPLRDQSGEVIGLAGVWREVDSVKALPPSYSRFSAVLDEMHQNFAEALTIEVLAQKVGLSRSQFSRSFRKFFGLSPYDYLKSLRINAAAQMLRETNLKTTDVALQSGFYDHSHFSKTFKEIMGVPPREYRKRHGF</sequence>
<keyword evidence="1" id="KW-0805">Transcription regulation</keyword>
<dbReference type="Proteomes" id="UP000000925">
    <property type="component" value="Chromosome"/>
</dbReference>
<dbReference type="SUPFAM" id="SSF55785">
    <property type="entry name" value="PYP-like sensor domain (PAS domain)"/>
    <property type="match status" value="1"/>
</dbReference>
<feature type="domain" description="HTH araC/xylS-type" evidence="4">
    <location>
        <begin position="145"/>
        <end position="243"/>
    </location>
</feature>
<dbReference type="GO" id="GO:0043565">
    <property type="term" value="F:sequence-specific DNA binding"/>
    <property type="evidence" value="ECO:0007669"/>
    <property type="project" value="InterPro"/>
</dbReference>
<evidence type="ECO:0000256" key="1">
    <source>
        <dbReference type="ARBA" id="ARBA00023015"/>
    </source>
</evidence>
<dbReference type="PRINTS" id="PR00032">
    <property type="entry name" value="HTHARAC"/>
</dbReference>
<dbReference type="SMART" id="SM00342">
    <property type="entry name" value="HTH_ARAC"/>
    <property type="match status" value="1"/>
</dbReference>
<dbReference type="STRING" id="583355.Caka_0636"/>
<dbReference type="eggNOG" id="COG4977">
    <property type="taxonomic scope" value="Bacteria"/>
</dbReference>
<name>D5EP02_CORAD</name>
<dbReference type="EMBL" id="CP001998">
    <property type="protein sequence ID" value="ADE53661.1"/>
    <property type="molecule type" value="Genomic_DNA"/>
</dbReference>
<dbReference type="GO" id="GO:0003700">
    <property type="term" value="F:DNA-binding transcription factor activity"/>
    <property type="evidence" value="ECO:0007669"/>
    <property type="project" value="InterPro"/>
</dbReference>
<dbReference type="InterPro" id="IPR020449">
    <property type="entry name" value="Tscrpt_reg_AraC-type_HTH"/>
</dbReference>
<evidence type="ECO:0000313" key="6">
    <source>
        <dbReference type="Proteomes" id="UP000000925"/>
    </source>
</evidence>
<dbReference type="PANTHER" id="PTHR46796:SF13">
    <property type="entry name" value="HTH-TYPE TRANSCRIPTIONAL ACTIVATOR RHAS"/>
    <property type="match status" value="1"/>
</dbReference>
<dbReference type="InterPro" id="IPR013656">
    <property type="entry name" value="PAS_4"/>
</dbReference>
<dbReference type="AlphaFoldDB" id="D5EP02"/>
<dbReference type="InterPro" id="IPR018060">
    <property type="entry name" value="HTH_AraC"/>
</dbReference>
<keyword evidence="2" id="KW-0238">DNA-binding</keyword>